<dbReference type="InterPro" id="IPR016024">
    <property type="entry name" value="ARM-type_fold"/>
</dbReference>
<keyword evidence="3" id="KW-1185">Reference proteome</keyword>
<dbReference type="PANTHER" id="PTHR13387:SF9">
    <property type="entry name" value="PROTEIN HGH1 HOMOLOG"/>
    <property type="match status" value="1"/>
</dbReference>
<sequence length="388" mass="42406">MKADADGHRDLVLTALLRQLSSAADSLVSLSEDDALSARLVSHGAVAAAMQVMPKSGRKRPGLALSLVRLVANLTEVESGVVALLQVGDENLQGMYVRKLVHLFCRSSAQDIFDSVALILMNTSKVEAGRMILMEPKKGLLKKIVQQSDSVNQLRKKGVFGIICNCCFGADTKIHNLLSLPIWPILLLPVAGSKIYGEDDRAKMPPGLANALSNEREPVENSEIRQKALQAIYKIILQDEGQTAFFSINGPQILQAGYEEEENPKVMDAYELIGSLVTPELFRNLASRISSMVVTIEDTLTYEDYHVGSVIHKTEAVTFVLTKGKVVGQSGLIVHFATESKPAQCLASDGQLSILAIKEENKICDSLIWRDPEGIRCLNLSTILRKEL</sequence>
<dbReference type="InterPro" id="IPR039717">
    <property type="entry name" value="Hgh1"/>
</dbReference>
<dbReference type="InterPro" id="IPR007205">
    <property type="entry name" value="Protein_HGH1_N"/>
</dbReference>
<dbReference type="STRING" id="77586.A0A0D9XJN6"/>
<dbReference type="PANTHER" id="PTHR13387">
    <property type="entry name" value="PROTEIN HGH1 HOMOLOG"/>
    <property type="match status" value="1"/>
</dbReference>
<protein>
    <recommendedName>
        <fullName evidence="1">Protein HGH1 N-terminal domain-containing protein</fullName>
    </recommendedName>
</protein>
<reference evidence="3" key="2">
    <citation type="submission" date="2013-12" db="EMBL/GenBank/DDBJ databases">
        <authorList>
            <person name="Yu Y."/>
            <person name="Lee S."/>
            <person name="de Baynast K."/>
            <person name="Wissotski M."/>
            <person name="Liu L."/>
            <person name="Talag J."/>
            <person name="Goicoechea J."/>
            <person name="Angelova A."/>
            <person name="Jetty R."/>
            <person name="Kudrna D."/>
            <person name="Golser W."/>
            <person name="Rivera L."/>
            <person name="Zhang J."/>
            <person name="Wing R."/>
        </authorList>
    </citation>
    <scope>NUCLEOTIDE SEQUENCE</scope>
</reference>
<accession>A0A0D9XJN6</accession>
<reference evidence="2" key="3">
    <citation type="submission" date="2015-04" db="UniProtKB">
        <authorList>
            <consortium name="EnsemblPlants"/>
        </authorList>
    </citation>
    <scope>IDENTIFICATION</scope>
</reference>
<feature type="domain" description="Protein HGH1 N-terminal" evidence="1">
    <location>
        <begin position="65"/>
        <end position="226"/>
    </location>
</feature>
<dbReference type="HOGENOM" id="CLU_712437_0_0_1"/>
<reference evidence="2 3" key="1">
    <citation type="submission" date="2012-08" db="EMBL/GenBank/DDBJ databases">
        <title>Oryza genome evolution.</title>
        <authorList>
            <person name="Wing R.A."/>
        </authorList>
    </citation>
    <scope>NUCLEOTIDE SEQUENCE</scope>
</reference>
<evidence type="ECO:0000313" key="3">
    <source>
        <dbReference type="Proteomes" id="UP000032180"/>
    </source>
</evidence>
<dbReference type="Gramene" id="LPERR10G07070.1">
    <property type="protein sequence ID" value="LPERR10G07070.1"/>
    <property type="gene ID" value="LPERR10G07070"/>
</dbReference>
<dbReference type="AlphaFoldDB" id="A0A0D9XJN6"/>
<dbReference type="Proteomes" id="UP000032180">
    <property type="component" value="Chromosome 10"/>
</dbReference>
<proteinExistence type="predicted"/>
<evidence type="ECO:0000259" key="1">
    <source>
        <dbReference type="Pfam" id="PF04063"/>
    </source>
</evidence>
<evidence type="ECO:0000313" key="2">
    <source>
        <dbReference type="EnsemblPlants" id="LPERR10G07070.1"/>
    </source>
</evidence>
<dbReference type="Gene3D" id="1.25.10.10">
    <property type="entry name" value="Leucine-rich Repeat Variant"/>
    <property type="match status" value="1"/>
</dbReference>
<dbReference type="InterPro" id="IPR011989">
    <property type="entry name" value="ARM-like"/>
</dbReference>
<dbReference type="eggNOG" id="KOG2973">
    <property type="taxonomic scope" value="Eukaryota"/>
</dbReference>
<dbReference type="EnsemblPlants" id="LPERR10G07070.1">
    <property type="protein sequence ID" value="LPERR10G07070.1"/>
    <property type="gene ID" value="LPERR10G07070"/>
</dbReference>
<name>A0A0D9XJN6_9ORYZ</name>
<organism evidence="2 3">
    <name type="scientific">Leersia perrieri</name>
    <dbReference type="NCBI Taxonomy" id="77586"/>
    <lineage>
        <taxon>Eukaryota</taxon>
        <taxon>Viridiplantae</taxon>
        <taxon>Streptophyta</taxon>
        <taxon>Embryophyta</taxon>
        <taxon>Tracheophyta</taxon>
        <taxon>Spermatophyta</taxon>
        <taxon>Magnoliopsida</taxon>
        <taxon>Liliopsida</taxon>
        <taxon>Poales</taxon>
        <taxon>Poaceae</taxon>
        <taxon>BOP clade</taxon>
        <taxon>Oryzoideae</taxon>
        <taxon>Oryzeae</taxon>
        <taxon>Oryzinae</taxon>
        <taxon>Leersia</taxon>
    </lineage>
</organism>
<dbReference type="Pfam" id="PF04063">
    <property type="entry name" value="DUF383"/>
    <property type="match status" value="1"/>
</dbReference>
<dbReference type="SUPFAM" id="SSF48371">
    <property type="entry name" value="ARM repeat"/>
    <property type="match status" value="1"/>
</dbReference>